<evidence type="ECO:0000313" key="9">
    <source>
        <dbReference type="Ensembl" id="ENSCPOP00000022771.1"/>
    </source>
</evidence>
<dbReference type="FunFam" id="1.10.472.10:FF:000001">
    <property type="entry name" value="G2/mitotic-specific cyclin"/>
    <property type="match status" value="1"/>
</dbReference>
<dbReference type="SUPFAM" id="SSF47954">
    <property type="entry name" value="Cyclin-like"/>
    <property type="match status" value="2"/>
</dbReference>
<dbReference type="Proteomes" id="UP000005447">
    <property type="component" value="Unassembled WGS sequence"/>
</dbReference>
<dbReference type="InParanoid" id="A0A286XBI7"/>
<dbReference type="GeneTree" id="ENSGT00940000160459"/>
<feature type="domain" description="Cyclin-like" evidence="7">
    <location>
        <begin position="1058"/>
        <end position="1142"/>
    </location>
</feature>
<dbReference type="GO" id="GO:0051301">
    <property type="term" value="P:cell division"/>
    <property type="evidence" value="ECO:0007669"/>
    <property type="project" value="UniProtKB-KW"/>
</dbReference>
<keyword evidence="3 5" id="KW-0195">Cyclin</keyword>
<dbReference type="InterPro" id="IPR048258">
    <property type="entry name" value="Cyclins_cyclin-box"/>
</dbReference>
<name>A0A286XBI7_CAVPO</name>
<dbReference type="FunCoup" id="A0A286XBI7">
    <property type="interactions" value="138"/>
</dbReference>
<dbReference type="EMBL" id="AAKN02054932">
    <property type="status" value="NOT_ANNOTATED_CDS"/>
    <property type="molecule type" value="Genomic_DNA"/>
</dbReference>
<dbReference type="Ensembl" id="ENSCPOT00000045295.1">
    <property type="protein sequence ID" value="ENSCPOP00000022771.1"/>
    <property type="gene ID" value="ENSCPOG00000038647.1"/>
</dbReference>
<dbReference type="Pfam" id="PF00134">
    <property type="entry name" value="Cyclin_N"/>
    <property type="match status" value="1"/>
</dbReference>
<dbReference type="AlphaFoldDB" id="A0A286XBI7"/>
<dbReference type="SMART" id="SM01332">
    <property type="entry name" value="Cyclin_C"/>
    <property type="match status" value="1"/>
</dbReference>
<feature type="domain" description="Cyclin C-terminal" evidence="8">
    <location>
        <begin position="1151"/>
        <end position="1267"/>
    </location>
</feature>
<feature type="region of interest" description="Disordered" evidence="6">
    <location>
        <begin position="845"/>
        <end position="869"/>
    </location>
</feature>
<reference evidence="9" key="3">
    <citation type="submission" date="2025-09" db="UniProtKB">
        <authorList>
            <consortium name="Ensembl"/>
        </authorList>
    </citation>
    <scope>IDENTIFICATION</scope>
    <source>
        <strain evidence="9">2N</strain>
    </source>
</reference>
<evidence type="ECO:0000256" key="4">
    <source>
        <dbReference type="ARBA" id="ARBA00023306"/>
    </source>
</evidence>
<evidence type="ECO:0000256" key="2">
    <source>
        <dbReference type="ARBA" id="ARBA00022618"/>
    </source>
</evidence>
<evidence type="ECO:0000256" key="3">
    <source>
        <dbReference type="ARBA" id="ARBA00023127"/>
    </source>
</evidence>
<gene>
    <name evidence="9" type="primary">Ccnb3</name>
</gene>
<dbReference type="InterPro" id="IPR036915">
    <property type="entry name" value="Cyclin-like_sf"/>
</dbReference>
<dbReference type="InterPro" id="IPR004367">
    <property type="entry name" value="Cyclin_C-dom"/>
</dbReference>
<dbReference type="Bgee" id="ENSCPOG00000038647">
    <property type="expression patterns" value="Expressed in zone of skin and 5 other cell types or tissues"/>
</dbReference>
<keyword evidence="10" id="KW-1185">Reference proteome</keyword>
<evidence type="ECO:0000259" key="8">
    <source>
        <dbReference type="SMART" id="SM01332"/>
    </source>
</evidence>
<sequence length="1277" mass="145950">MKETTFITQSLKKCTNPGESSLLEKSLSLLEETDDNEFVIEPVTFGKKHIPKEAAITKKKSSLKKMCTYQGKQSCLEELVTLQGSCVEEGSFSMELMNLRKKPKTEESSTTKMPLHLSGKHTTMEKISNMIKPALLQKNTSEEELVTKEPSTIMREPTANKQSFSWEPSAVKEKHTTQQEIPILKKSLPLQEKTDFEEDSLFKDLPTFTPEEATFPTSPVFGKEKCMIQGKLCTTHGKKCITYGMTSHLKKPLEVKEVISGEKSLNTKPLSFKRNTITEFYQEPSALQEKHTTQADVELLKKPLGLQENMNNEASFVMEAVSFKKHCITIEASHSKKLLPLKKKQKIQKKFCHYKPLTLQKVTRGENSPTEEPLSFEKSISEKDFFSQELFSSQEEDRTQKEVSTLKKPVTLQKSPTKMESLDFQKQYSIKNVTPSKKHLPLKNKQHTTQQTVSHLKEPLVLQTVTSEEKSTIEDPLSFKENIFLKKIKCTTQAMCRWIDLSDWQDIIAKDRNSVLVKPVSSTKKCTAKKAVFTNAPSSMKKKQTTQGKTTLEDESLCKKLLPFKKKPTTKEEFLFREQSALKEKHTTFQEVTLSRKPIALQEKTNTEEESCSEEPVTLKEKPITEEKFLSQELFSLHVNPTNKDESLFQKAVVLQEETGIKKLSLKKPLAFHEKSTMAEESLCNKLSVLKKEPSAKEATSTERQLPINNKPTAQGQAHLLKEQLSLHENITDNEGFLIKEALALQEYVGNEKALFRETLTMQEKLSTQKEAVLEHTTDIEVNFNQLSAMQEKPSPEKEPIFQEPLDLQEKPTIEEGTIFTEPLALQEKAGLESEAMLKEPLALQEKPSPEMESALKEPLSLQEKPSTEKEAFLKEPLTFQLKSNIEDEVPSKEPLALLEKSTINAAFPFKETLALNEKSTTENELSFQEPLFLEENPTEKEDTLPETLLFLGTSPHMPSDTVESRTGEFSAANMSSVGESIASESGSKMPSLSQSRTHMEMTTLEDTDKDHCDSSFSSVYANEIFSYLKDREEKFILEKYMKRQTEITSDMRAILVDWLVEVQMSFDMSHETLYLAVKLVDHYLMKALCTKDKLQLLGSTAFLIAAKFEELISPCVDDFLYICEDMYQRHEMLAMEMRILQTLKFDINIPVAYRFLRRYAVCLNTSMKTLTLARFICEMTLQKYDYVHVRASKLAAASFLLALYMKKLKNYAPLLEYYSGYMTFELHPLVRQLNILLTFNCCDRLKTVYTKYSQKIFFEVTKIPPLDMMILDEILT</sequence>
<evidence type="ECO:0000256" key="1">
    <source>
        <dbReference type="ARBA" id="ARBA00006955"/>
    </source>
</evidence>
<proteinExistence type="inferred from homology"/>
<accession>A0A286XBI7</accession>
<protein>
    <submittedName>
        <fullName evidence="9">Uncharacterized protein</fullName>
    </submittedName>
</protein>
<evidence type="ECO:0000313" key="10">
    <source>
        <dbReference type="Proteomes" id="UP000005447"/>
    </source>
</evidence>
<comment type="similarity">
    <text evidence="1">Belongs to the cyclin family. Cyclin AB subfamily.</text>
</comment>
<evidence type="ECO:0000259" key="7">
    <source>
        <dbReference type="SMART" id="SM00385"/>
    </source>
</evidence>
<reference evidence="9" key="2">
    <citation type="submission" date="2025-08" db="UniProtKB">
        <authorList>
            <consortium name="Ensembl"/>
        </authorList>
    </citation>
    <scope>IDENTIFICATION</scope>
    <source>
        <strain evidence="9">2N</strain>
    </source>
</reference>
<dbReference type="CDD" id="cd20508">
    <property type="entry name" value="CYCLIN_CCNB3_rpt1"/>
    <property type="match status" value="1"/>
</dbReference>
<dbReference type="PANTHER" id="PTHR10177">
    <property type="entry name" value="CYCLINS"/>
    <property type="match status" value="1"/>
</dbReference>
<reference evidence="10" key="1">
    <citation type="journal article" date="2011" name="Nature">
        <title>A high-resolution map of human evolutionary constraint using 29 mammals.</title>
        <authorList>
            <person name="Lindblad-Toh K."/>
            <person name="Garber M."/>
            <person name="Zuk O."/>
            <person name="Lin M.F."/>
            <person name="Parker B.J."/>
            <person name="Washietl S."/>
            <person name="Kheradpour P."/>
            <person name="Ernst J."/>
            <person name="Jordan G."/>
            <person name="Mauceli E."/>
            <person name="Ward L.D."/>
            <person name="Lowe C.B."/>
            <person name="Holloway A.K."/>
            <person name="Clamp M."/>
            <person name="Gnerre S."/>
            <person name="Alfoldi J."/>
            <person name="Beal K."/>
            <person name="Chang J."/>
            <person name="Clawson H."/>
            <person name="Cuff J."/>
            <person name="Di Palma F."/>
            <person name="Fitzgerald S."/>
            <person name="Flicek P."/>
            <person name="Guttman M."/>
            <person name="Hubisz M.J."/>
            <person name="Jaffe D.B."/>
            <person name="Jungreis I."/>
            <person name="Kent W.J."/>
            <person name="Kostka D."/>
            <person name="Lara M."/>
            <person name="Martins A.L."/>
            <person name="Massingham T."/>
            <person name="Moltke I."/>
            <person name="Raney B.J."/>
            <person name="Rasmussen M.D."/>
            <person name="Robinson J."/>
            <person name="Stark A."/>
            <person name="Vilella A.J."/>
            <person name="Wen J."/>
            <person name="Xie X."/>
            <person name="Zody M.C."/>
            <person name="Baldwin J."/>
            <person name="Bloom T."/>
            <person name="Chin C.W."/>
            <person name="Heiman D."/>
            <person name="Nicol R."/>
            <person name="Nusbaum C."/>
            <person name="Young S."/>
            <person name="Wilkinson J."/>
            <person name="Worley K.C."/>
            <person name="Kovar C.L."/>
            <person name="Muzny D.M."/>
            <person name="Gibbs R.A."/>
            <person name="Cree A."/>
            <person name="Dihn H.H."/>
            <person name="Fowler G."/>
            <person name="Jhangiani S."/>
            <person name="Joshi V."/>
            <person name="Lee S."/>
            <person name="Lewis L.R."/>
            <person name="Nazareth L.V."/>
            <person name="Okwuonu G."/>
            <person name="Santibanez J."/>
            <person name="Warren W.C."/>
            <person name="Mardis E.R."/>
            <person name="Weinstock G.M."/>
            <person name="Wilson R.K."/>
            <person name="Delehaunty K."/>
            <person name="Dooling D."/>
            <person name="Fronik C."/>
            <person name="Fulton L."/>
            <person name="Fulton B."/>
            <person name="Graves T."/>
            <person name="Minx P."/>
            <person name="Sodergren E."/>
            <person name="Birney E."/>
            <person name="Margulies E.H."/>
            <person name="Herrero J."/>
            <person name="Green E.D."/>
            <person name="Haussler D."/>
            <person name="Siepel A."/>
            <person name="Goldman N."/>
            <person name="Pollard K.S."/>
            <person name="Pedersen J.S."/>
            <person name="Lander E.S."/>
            <person name="Kellis M."/>
        </authorList>
    </citation>
    <scope>NUCLEOTIDE SEQUENCE [LARGE SCALE GENOMIC DNA]</scope>
    <source>
        <strain evidence="10">2N</strain>
    </source>
</reference>
<keyword evidence="4" id="KW-0131">Cell cycle</keyword>
<dbReference type="STRING" id="10141.ENSCPOP00000022771"/>
<dbReference type="OMA" id="RCVHASM"/>
<dbReference type="Gene3D" id="1.10.472.10">
    <property type="entry name" value="Cyclin-like"/>
    <property type="match status" value="2"/>
</dbReference>
<dbReference type="Pfam" id="PF02984">
    <property type="entry name" value="Cyclin_C"/>
    <property type="match status" value="1"/>
</dbReference>
<evidence type="ECO:0000256" key="5">
    <source>
        <dbReference type="RuleBase" id="RU000383"/>
    </source>
</evidence>
<evidence type="ECO:0000256" key="6">
    <source>
        <dbReference type="SAM" id="MobiDB-lite"/>
    </source>
</evidence>
<dbReference type="InterPro" id="IPR006671">
    <property type="entry name" value="Cyclin_N"/>
</dbReference>
<keyword evidence="2" id="KW-0132">Cell division</keyword>
<dbReference type="InterPro" id="IPR013763">
    <property type="entry name" value="Cyclin-like_dom"/>
</dbReference>
<dbReference type="InterPro" id="IPR039361">
    <property type="entry name" value="Cyclin"/>
</dbReference>
<dbReference type="PROSITE" id="PS00292">
    <property type="entry name" value="CYCLINS"/>
    <property type="match status" value="1"/>
</dbReference>
<organism evidence="9 10">
    <name type="scientific">Cavia porcellus</name>
    <name type="common">Guinea pig</name>
    <dbReference type="NCBI Taxonomy" id="10141"/>
    <lineage>
        <taxon>Eukaryota</taxon>
        <taxon>Metazoa</taxon>
        <taxon>Chordata</taxon>
        <taxon>Craniata</taxon>
        <taxon>Vertebrata</taxon>
        <taxon>Euteleostomi</taxon>
        <taxon>Mammalia</taxon>
        <taxon>Eutheria</taxon>
        <taxon>Euarchontoglires</taxon>
        <taxon>Glires</taxon>
        <taxon>Rodentia</taxon>
        <taxon>Hystricomorpha</taxon>
        <taxon>Caviidae</taxon>
        <taxon>Cavia</taxon>
    </lineage>
</organism>
<feature type="domain" description="Cyclin-like" evidence="7">
    <location>
        <begin position="1155"/>
        <end position="1239"/>
    </location>
</feature>
<dbReference type="EMBL" id="AAKN02054933">
    <property type="status" value="NOT_ANNOTATED_CDS"/>
    <property type="molecule type" value="Genomic_DNA"/>
</dbReference>
<dbReference type="VEuPathDB" id="HostDB:ENSCPOG00000038647"/>
<dbReference type="SMART" id="SM00385">
    <property type="entry name" value="CYCLIN"/>
    <property type="match status" value="2"/>
</dbReference>